<accession>A0AAD3SDZ0</accession>
<feature type="region of interest" description="Disordered" evidence="1">
    <location>
        <begin position="29"/>
        <end position="91"/>
    </location>
</feature>
<protein>
    <submittedName>
        <fullName evidence="4">Uncharacterized protein</fullName>
    </submittedName>
</protein>
<evidence type="ECO:0000313" key="5">
    <source>
        <dbReference type="Proteomes" id="UP001279734"/>
    </source>
</evidence>
<evidence type="ECO:0000256" key="1">
    <source>
        <dbReference type="SAM" id="MobiDB-lite"/>
    </source>
</evidence>
<evidence type="ECO:0000313" key="4">
    <source>
        <dbReference type="EMBL" id="GMH09545.1"/>
    </source>
</evidence>
<sequence length="592" mass="66579">MGGLSVGEDEELFGKRQNGDYWTCSPVHAHHRRSRSASDRNGDVRGLRVPHSLHNNQNLPHESPLSTRTYSTQTPSHGHSIDSNTSSSNHRASLEKDIQLLQLRLQQEKSMRITLERAIGRASSTLSPGHRHFASQTKELIAEIDLLEEEVANRERHVLSLYRSIFDHCVSRPPSEQSSGMNSPAQVKNKTRRHPSIISSAFCSSKKFPLRSFQSLSSKSSSGRKELKTRHNSLPAGKAAPTCTNSAKVQKKSPPTEKTSMQRTLKDHLGQCPSKLSEEMVRCMAAVYCWLFSNPSSKSENNEESMLSEPSANIVLSQECSQEGHPCKSFVEISSIPTDKSKFSRASYAINSYRVLVEQLERVNVNQMESKAQMAFWINVYNSLVMHAYLAYGIPHSSLRKLALFHKAAYNIGGHIISANAIEHAIFGFHTPRVGGWLETILSTALRKKSGEERHAISSKFGLPNSQSLVCFALCTGAFSDPVLKVYMASNVKDELEWAKREFLHANIVVKKSRKVFLPKLLERLAREASIGPDDLLKWVCENVDRKLRDSIHKCVDSQTNRKASQIIEWLPFSSKFRYVMSNELAAKPWWL</sequence>
<feature type="compositionally biased region" description="Polar residues" evidence="1">
    <location>
        <begin position="53"/>
        <end position="91"/>
    </location>
</feature>
<dbReference type="InterPro" id="IPR006869">
    <property type="entry name" value="DUF547"/>
</dbReference>
<feature type="compositionally biased region" description="Basic and acidic residues" evidence="1">
    <location>
        <begin position="36"/>
        <end position="46"/>
    </location>
</feature>
<dbReference type="Pfam" id="PF14389">
    <property type="entry name" value="Lzipper-MIP1"/>
    <property type="match status" value="1"/>
</dbReference>
<feature type="compositionally biased region" description="Polar residues" evidence="1">
    <location>
        <begin position="174"/>
        <end position="188"/>
    </location>
</feature>
<dbReference type="Proteomes" id="UP001279734">
    <property type="component" value="Unassembled WGS sequence"/>
</dbReference>
<reference evidence="4" key="1">
    <citation type="submission" date="2023-05" db="EMBL/GenBank/DDBJ databases">
        <title>Nepenthes gracilis genome sequencing.</title>
        <authorList>
            <person name="Fukushima K."/>
        </authorList>
    </citation>
    <scope>NUCLEOTIDE SEQUENCE</scope>
    <source>
        <strain evidence="4">SING2019-196</strain>
    </source>
</reference>
<dbReference type="PANTHER" id="PTHR23054">
    <property type="entry name" value="TERNARY COMPLEX FACTOR MIP1, LEUCINE-ZIPPER-RELATED"/>
    <property type="match status" value="1"/>
</dbReference>
<feature type="domain" description="Ternary complex factor MIP1 leucine-zipper" evidence="3">
    <location>
        <begin position="87"/>
        <end position="167"/>
    </location>
</feature>
<feature type="region of interest" description="Disordered" evidence="1">
    <location>
        <begin position="172"/>
        <end position="192"/>
    </location>
</feature>
<keyword evidence="5" id="KW-1185">Reference proteome</keyword>
<feature type="region of interest" description="Disordered" evidence="1">
    <location>
        <begin position="214"/>
        <end position="262"/>
    </location>
</feature>
<dbReference type="PANTHER" id="PTHR23054:SF26">
    <property type="entry name" value="ELECTRON TRANSPORTER"/>
    <property type="match status" value="1"/>
</dbReference>
<dbReference type="InterPro" id="IPR025757">
    <property type="entry name" value="MIP1_Leuzipper"/>
</dbReference>
<organism evidence="4 5">
    <name type="scientific">Nepenthes gracilis</name>
    <name type="common">Slender pitcher plant</name>
    <dbReference type="NCBI Taxonomy" id="150966"/>
    <lineage>
        <taxon>Eukaryota</taxon>
        <taxon>Viridiplantae</taxon>
        <taxon>Streptophyta</taxon>
        <taxon>Embryophyta</taxon>
        <taxon>Tracheophyta</taxon>
        <taxon>Spermatophyta</taxon>
        <taxon>Magnoliopsida</taxon>
        <taxon>eudicotyledons</taxon>
        <taxon>Gunneridae</taxon>
        <taxon>Pentapetalae</taxon>
        <taxon>Caryophyllales</taxon>
        <taxon>Nepenthaceae</taxon>
        <taxon>Nepenthes</taxon>
    </lineage>
</organism>
<dbReference type="AlphaFoldDB" id="A0AAD3SDZ0"/>
<name>A0AAD3SDZ0_NEPGR</name>
<feature type="domain" description="DUF547" evidence="2">
    <location>
        <begin position="366"/>
        <end position="504"/>
    </location>
</feature>
<dbReference type="Pfam" id="PF04784">
    <property type="entry name" value="DUF547"/>
    <property type="match status" value="1"/>
</dbReference>
<dbReference type="EMBL" id="BSYO01000009">
    <property type="protein sequence ID" value="GMH09545.1"/>
    <property type="molecule type" value="Genomic_DNA"/>
</dbReference>
<evidence type="ECO:0000259" key="2">
    <source>
        <dbReference type="Pfam" id="PF04784"/>
    </source>
</evidence>
<gene>
    <name evidence="4" type="ORF">Nepgr_011386</name>
</gene>
<evidence type="ECO:0000259" key="3">
    <source>
        <dbReference type="Pfam" id="PF14389"/>
    </source>
</evidence>
<proteinExistence type="predicted"/>
<comment type="caution">
    <text evidence="4">The sequence shown here is derived from an EMBL/GenBank/DDBJ whole genome shotgun (WGS) entry which is preliminary data.</text>
</comment>